<evidence type="ECO:0000313" key="2">
    <source>
        <dbReference type="Proteomes" id="UP000789525"/>
    </source>
</evidence>
<gene>
    <name evidence="1" type="ORF">ACOLOM_LOCUS11473</name>
</gene>
<dbReference type="Proteomes" id="UP000789525">
    <property type="component" value="Unassembled WGS sequence"/>
</dbReference>
<reference evidence="1" key="1">
    <citation type="submission" date="2021-06" db="EMBL/GenBank/DDBJ databases">
        <authorList>
            <person name="Kallberg Y."/>
            <person name="Tangrot J."/>
            <person name="Rosling A."/>
        </authorList>
    </citation>
    <scope>NUCLEOTIDE SEQUENCE</scope>
    <source>
        <strain evidence="1">CL356</strain>
    </source>
</reference>
<keyword evidence="2" id="KW-1185">Reference proteome</keyword>
<protein>
    <submittedName>
        <fullName evidence="1">1984_t:CDS:1</fullName>
    </submittedName>
</protein>
<comment type="caution">
    <text evidence="1">The sequence shown here is derived from an EMBL/GenBank/DDBJ whole genome shotgun (WGS) entry which is preliminary data.</text>
</comment>
<proteinExistence type="predicted"/>
<feature type="non-terminal residue" evidence="1">
    <location>
        <position position="523"/>
    </location>
</feature>
<evidence type="ECO:0000313" key="1">
    <source>
        <dbReference type="EMBL" id="CAG8728101.1"/>
    </source>
</evidence>
<name>A0ACA9Q0J4_9GLOM</name>
<accession>A0ACA9Q0J4</accession>
<sequence>MDKLPNEIWSSILVHFAVLKNMFTWHNIPRTEYLVPLTRVSKRWRNFLHAEPILWNVIILKTRRYDNAAIVARQLQLSAHLPITLVLHLPFTQWNQVLPELIKHRERIEVIALDEESYLERRQSSASVRKMLEDLFPLPHLRQLGETYEAMRRWQDLPYILERFPSLRQLPNIPLTTELLRCVKHRLDLKEVTTYEDLLSISGVLEEMPGIKRVTCQTDPVASLEDFADPALYYTSYHSSRRLEWTRLTFDTYSYPLPVAFLHRLPFLTSLEIRSDFPIFKAVISIAYQFPSLNHFRASISLTHNDVYNPPDKIVPNSTVRSLEIYMFAPWDMAGSTAGKRLSRGSEIISGMILRAMPASERITLSTTEIPHSFKFFELEGWSRVEDLFIFCSGEVGPTNNLAPVPKSVRFLSISSDEEVLSTLSSAGVESLCCMAPYRLPSDPTNGTPILTITATMWPVLQTLEVYSGLVCWDKSSINTLKTVKIINRNAKLYVDNGITSFIHTIACQPDSYPSLEEIEMDE</sequence>
<dbReference type="EMBL" id="CAJVPT010041538">
    <property type="protein sequence ID" value="CAG8728101.1"/>
    <property type="molecule type" value="Genomic_DNA"/>
</dbReference>
<organism evidence="1 2">
    <name type="scientific">Acaulospora colombiana</name>
    <dbReference type="NCBI Taxonomy" id="27376"/>
    <lineage>
        <taxon>Eukaryota</taxon>
        <taxon>Fungi</taxon>
        <taxon>Fungi incertae sedis</taxon>
        <taxon>Mucoromycota</taxon>
        <taxon>Glomeromycotina</taxon>
        <taxon>Glomeromycetes</taxon>
        <taxon>Diversisporales</taxon>
        <taxon>Acaulosporaceae</taxon>
        <taxon>Acaulospora</taxon>
    </lineage>
</organism>